<comment type="caution">
    <text evidence="1">The sequence shown here is derived from an EMBL/GenBank/DDBJ whole genome shotgun (WGS) entry which is preliminary data.</text>
</comment>
<dbReference type="GO" id="GO:0016853">
    <property type="term" value="F:isomerase activity"/>
    <property type="evidence" value="ECO:0007669"/>
    <property type="project" value="UniProtKB-KW"/>
</dbReference>
<accession>A0A368JYB7</accession>
<dbReference type="EMBL" id="QOWE01000001">
    <property type="protein sequence ID" value="RCR71674.1"/>
    <property type="molecule type" value="Genomic_DNA"/>
</dbReference>
<dbReference type="NCBIfam" id="NF035939">
    <property type="entry name" value="TIM_EboE"/>
    <property type="match status" value="1"/>
</dbReference>
<keyword evidence="1" id="KW-0413">Isomerase</keyword>
<evidence type="ECO:0000313" key="1">
    <source>
        <dbReference type="EMBL" id="RCR71674.1"/>
    </source>
</evidence>
<protein>
    <submittedName>
        <fullName evidence="1">Xylose isomerase</fullName>
    </submittedName>
</protein>
<keyword evidence="2" id="KW-1185">Reference proteome</keyword>
<dbReference type="Proteomes" id="UP000253383">
    <property type="component" value="Unassembled WGS sequence"/>
</dbReference>
<evidence type="ECO:0000313" key="2">
    <source>
        <dbReference type="Proteomes" id="UP000253383"/>
    </source>
</evidence>
<dbReference type="SUPFAM" id="SSF51658">
    <property type="entry name" value="Xylose isomerase-like"/>
    <property type="match status" value="1"/>
</dbReference>
<dbReference type="AlphaFoldDB" id="A0A368JYB7"/>
<reference evidence="1 2" key="1">
    <citation type="submission" date="2018-07" db="EMBL/GenBank/DDBJ databases">
        <title>Genome analysis of Larkinella rosea.</title>
        <authorList>
            <person name="Zhou Z."/>
            <person name="Wang G."/>
        </authorList>
    </citation>
    <scope>NUCLEOTIDE SEQUENCE [LARGE SCALE GENOMIC DNA]</scope>
    <source>
        <strain evidence="2">zzj9</strain>
    </source>
</reference>
<proteinExistence type="predicted"/>
<dbReference type="RefSeq" id="WP_114404207.1">
    <property type="nucleotide sequence ID" value="NZ_QOWE01000001.1"/>
</dbReference>
<organism evidence="1 2">
    <name type="scientific">Larkinella punicea</name>
    <dbReference type="NCBI Taxonomy" id="2315727"/>
    <lineage>
        <taxon>Bacteria</taxon>
        <taxon>Pseudomonadati</taxon>
        <taxon>Bacteroidota</taxon>
        <taxon>Cytophagia</taxon>
        <taxon>Cytophagales</taxon>
        <taxon>Spirosomataceae</taxon>
        <taxon>Larkinella</taxon>
    </lineage>
</organism>
<dbReference type="OrthoDB" id="9785907at2"/>
<dbReference type="InterPro" id="IPR036237">
    <property type="entry name" value="Xyl_isomerase-like_sf"/>
</dbReference>
<gene>
    <name evidence="1" type="ORF">DUE52_01780</name>
</gene>
<sequence length="411" mass="47408">MKTPLGHLGYCTNIHAGEHWADHFIALQQAIPTIKQKLSPDAPFGIGLRLSNVASLELVQPERLKEFQNWLTDNDCYVFTMNGFPYGGFHNTRVKDQVHAPDWRTPERVDYTIRLFRLLTALLPVQMAGGITEAGISTSPLSYRYWFQWNNRDERDLAFEATTQRLMTVVEELVRIKQAEGISLHLDLEPEPDGLLETGDEFIEWFNLYLLPIGIERLNDEFGLSAGEAEAALREHVQLCYDVCHFAVGYERPDEVLKKLKENDLKVGKIQISAALKATFPVEENSREAVLDQFRQFNEPTYLHQVVARDSNGDLLRFPDLPEALLAFDESHVEWRSHFHVPLFVADYGLLQSTQEDITEVLRLQKENPFTQQLEVETYTWEVLPEDMKLRLNDSIGRELEWVLKEILNVK</sequence>
<dbReference type="Gene3D" id="3.20.20.150">
    <property type="entry name" value="Divalent-metal-dependent TIM barrel enzymes"/>
    <property type="match status" value="1"/>
</dbReference>
<name>A0A368JYB7_9BACT</name>